<gene>
    <name evidence="3" type="ORF">CDQ84_10535</name>
</gene>
<dbReference type="InterPro" id="IPR001223">
    <property type="entry name" value="Glyco_hydro18_cat"/>
</dbReference>
<dbReference type="Gene3D" id="3.30.457.10">
    <property type="entry name" value="Copper amine oxidase-like, N-terminal domain"/>
    <property type="match status" value="1"/>
</dbReference>
<dbReference type="Gene3D" id="2.30.30.40">
    <property type="entry name" value="SH3 Domains"/>
    <property type="match status" value="1"/>
</dbReference>
<evidence type="ECO:0000259" key="2">
    <source>
        <dbReference type="PROSITE" id="PS51910"/>
    </source>
</evidence>
<evidence type="ECO:0000313" key="4">
    <source>
        <dbReference type="Proteomes" id="UP000236151"/>
    </source>
</evidence>
<dbReference type="OrthoDB" id="9775889at2"/>
<dbReference type="Pfam" id="PF07833">
    <property type="entry name" value="Cu_amine_oxidN1"/>
    <property type="match status" value="1"/>
</dbReference>
<feature type="transmembrane region" description="Helical" evidence="1">
    <location>
        <begin position="7"/>
        <end position="26"/>
    </location>
</feature>
<proteinExistence type="predicted"/>
<keyword evidence="3" id="KW-0378">Hydrolase</keyword>
<sequence>MKKIRSLILFVLIVASIFIGVYIYFFKPNDSVVSAFQEGKLNLVLESDVIDDEPRIIDGEVCLPMDTVKEYLDPYIYWDENLQKVTITTKDRVIRMKTDSLNAYVNNEPVELNIPVTIIDDVVYIPIEFLSDFYGIVVNYIEESNVVTIDFKNSVQQIAEPVHKDAVVRKGRSVKYPILKRLGADPESTATPKLRIFEEYDKWYKVRTEDGIVGYIEKKYVVVKKVTVVKLPEEDTGNVAWKPQKGGISLVWHMMYGKMPDLSKIGEMEGLDVISPTWFQLVNKEGDLINRANAKYVEWAHKRGYQVWALFSNTFNDAEMTGEFLNNTDSRDNAIRQLLSYASLYKLDGINIDFENINIEDRDALTQFVREITPLLKEQGLVVSMDIGVPDGSENYSLCYDREAIGETVDYVMVMTYDQHWSTSPKAGSVAQITWVESKLKRTLESIPREKLLLGLPFYTRLWKEEIGDDGKVKVTNPDALTMDEARALIAENNAPVVWDDESGQFYAEFEKDGATYKIWLESAESINLKSSLVQKYSLAGAAAWKMGDESQDVWEVLSKNLKELNSYSEWLEANSSVEYSYNR</sequence>
<dbReference type="PROSITE" id="PS51910">
    <property type="entry name" value="GH18_2"/>
    <property type="match status" value="1"/>
</dbReference>
<keyword evidence="1" id="KW-0812">Transmembrane</keyword>
<name>A0A2K2FDJ3_9CLOT</name>
<feature type="domain" description="GH18" evidence="2">
    <location>
        <begin position="243"/>
        <end position="565"/>
    </location>
</feature>
<dbReference type="AlphaFoldDB" id="A0A2K2FDJ3"/>
<dbReference type="InterPro" id="IPR029070">
    <property type="entry name" value="Chitinase_insertion_sf"/>
</dbReference>
<protein>
    <submittedName>
        <fullName evidence="3">Glycoside hydrolase</fullName>
    </submittedName>
</protein>
<evidence type="ECO:0000256" key="1">
    <source>
        <dbReference type="SAM" id="Phobius"/>
    </source>
</evidence>
<keyword evidence="1" id="KW-0472">Membrane</keyword>
<dbReference type="SUPFAM" id="SSF51445">
    <property type="entry name" value="(Trans)glycosidases"/>
    <property type="match status" value="1"/>
</dbReference>
<keyword evidence="4" id="KW-1185">Reference proteome</keyword>
<dbReference type="GO" id="GO:0008061">
    <property type="term" value="F:chitin binding"/>
    <property type="evidence" value="ECO:0007669"/>
    <property type="project" value="InterPro"/>
</dbReference>
<dbReference type="SMART" id="SM00636">
    <property type="entry name" value="Glyco_18"/>
    <property type="match status" value="1"/>
</dbReference>
<dbReference type="Gene3D" id="3.10.50.10">
    <property type="match status" value="1"/>
</dbReference>
<dbReference type="GO" id="GO:0016787">
    <property type="term" value="F:hydrolase activity"/>
    <property type="evidence" value="ECO:0007669"/>
    <property type="project" value="UniProtKB-KW"/>
</dbReference>
<dbReference type="Pfam" id="PF00704">
    <property type="entry name" value="Glyco_hydro_18"/>
    <property type="match status" value="1"/>
</dbReference>
<dbReference type="RefSeq" id="WP_103081707.1">
    <property type="nucleotide sequence ID" value="NZ_CP021850.1"/>
</dbReference>
<dbReference type="Proteomes" id="UP000236151">
    <property type="component" value="Unassembled WGS sequence"/>
</dbReference>
<dbReference type="GO" id="GO:0005975">
    <property type="term" value="P:carbohydrate metabolic process"/>
    <property type="evidence" value="ECO:0007669"/>
    <property type="project" value="InterPro"/>
</dbReference>
<evidence type="ECO:0000313" key="3">
    <source>
        <dbReference type="EMBL" id="PNT98672.1"/>
    </source>
</evidence>
<dbReference type="InterPro" id="IPR011583">
    <property type="entry name" value="Chitinase_II/V-like_cat"/>
</dbReference>
<dbReference type="SUPFAM" id="SSF55383">
    <property type="entry name" value="Copper amine oxidase, domain N"/>
    <property type="match status" value="1"/>
</dbReference>
<comment type="caution">
    <text evidence="3">The sequence shown here is derived from an EMBL/GenBank/DDBJ whole genome shotgun (WGS) entry which is preliminary data.</text>
</comment>
<dbReference type="PANTHER" id="PTHR46066">
    <property type="entry name" value="CHITINASE DOMAIN-CONTAINING PROTEIN 1 FAMILY MEMBER"/>
    <property type="match status" value="1"/>
</dbReference>
<dbReference type="EMBL" id="NIOJ01000025">
    <property type="protein sequence ID" value="PNT98672.1"/>
    <property type="molecule type" value="Genomic_DNA"/>
</dbReference>
<dbReference type="KEGG" id="cthd:CDO33_17910"/>
<accession>A0A2K2FDJ3</accession>
<dbReference type="Gene3D" id="3.20.20.80">
    <property type="entry name" value="Glycosidases"/>
    <property type="match status" value="1"/>
</dbReference>
<dbReference type="PANTHER" id="PTHR46066:SF2">
    <property type="entry name" value="CHITINASE DOMAIN-CONTAINING PROTEIN 1"/>
    <property type="match status" value="1"/>
</dbReference>
<organism evidence="3 4">
    <name type="scientific">Clostridium thermosuccinogenes</name>
    <dbReference type="NCBI Taxonomy" id="84032"/>
    <lineage>
        <taxon>Bacteria</taxon>
        <taxon>Bacillati</taxon>
        <taxon>Bacillota</taxon>
        <taxon>Clostridia</taxon>
        <taxon>Eubacteriales</taxon>
        <taxon>Clostridiaceae</taxon>
        <taxon>Clostridium</taxon>
    </lineage>
</organism>
<dbReference type="InterPro" id="IPR017853">
    <property type="entry name" value="GH"/>
</dbReference>
<reference evidence="3 4" key="1">
    <citation type="submission" date="2017-06" db="EMBL/GenBank/DDBJ databases">
        <title>Investigating the central metabolism of Clostridium thermosuccinogenes.</title>
        <authorList>
            <person name="Koendjbiharie J.G."/>
            <person name="van Kranenburg R."/>
        </authorList>
    </citation>
    <scope>NUCLEOTIDE SEQUENCE [LARGE SCALE GENOMIC DNA]</scope>
    <source>
        <strain evidence="3 4">DSM 5806</strain>
    </source>
</reference>
<dbReference type="InterPro" id="IPR012854">
    <property type="entry name" value="Cu_amine_oxidase-like_N"/>
</dbReference>
<dbReference type="InterPro" id="IPR036582">
    <property type="entry name" value="Mao_N_sf"/>
</dbReference>
<keyword evidence="1" id="KW-1133">Transmembrane helix</keyword>